<dbReference type="SUPFAM" id="SSF88659">
    <property type="entry name" value="Sigma3 and sigma4 domains of RNA polymerase sigma factors"/>
    <property type="match status" value="1"/>
</dbReference>
<name>A0A4P6EI35_9MICO</name>
<dbReference type="PANTHER" id="PTHR43133:SF65">
    <property type="entry name" value="ECF RNA POLYMERASE SIGMA FACTOR SIGG"/>
    <property type="match status" value="1"/>
</dbReference>
<gene>
    <name evidence="9" type="ORF">ET475_00155</name>
</gene>
<dbReference type="AlphaFoldDB" id="A0A4P6EI35"/>
<keyword evidence="3" id="KW-0805">Transcription regulation</keyword>
<comment type="similarity">
    <text evidence="1">Belongs to the sigma-70 factor family. ECF subfamily.</text>
</comment>
<dbReference type="SUPFAM" id="SSF88946">
    <property type="entry name" value="Sigma2 domain of RNA polymerase sigma factors"/>
    <property type="match status" value="1"/>
</dbReference>
<accession>A0A4P6EI35</accession>
<dbReference type="GO" id="GO:0003677">
    <property type="term" value="F:DNA binding"/>
    <property type="evidence" value="ECO:0007669"/>
    <property type="project" value="InterPro"/>
</dbReference>
<dbReference type="SUPFAM" id="SSF54427">
    <property type="entry name" value="NTF2-like"/>
    <property type="match status" value="1"/>
</dbReference>
<dbReference type="InterPro" id="IPR036388">
    <property type="entry name" value="WH-like_DNA-bd_sf"/>
</dbReference>
<protein>
    <submittedName>
        <fullName evidence="9">Sigma-70 family RNA polymerase sigma factor</fullName>
    </submittedName>
</protein>
<dbReference type="KEGG" id="mprt:ET475_00155"/>
<feature type="domain" description="RNA polymerase sigma factor 70 region 4 type 2" evidence="7">
    <location>
        <begin position="127"/>
        <end position="177"/>
    </location>
</feature>
<evidence type="ECO:0000256" key="3">
    <source>
        <dbReference type="ARBA" id="ARBA00023015"/>
    </source>
</evidence>
<evidence type="ECO:0000313" key="10">
    <source>
        <dbReference type="Proteomes" id="UP000293995"/>
    </source>
</evidence>
<dbReference type="Proteomes" id="UP000293995">
    <property type="component" value="Chromosome"/>
</dbReference>
<dbReference type="InterPro" id="IPR039425">
    <property type="entry name" value="RNA_pol_sigma-70-like"/>
</dbReference>
<dbReference type="InterPro" id="IPR013324">
    <property type="entry name" value="RNA_pol_sigma_r3/r4-like"/>
</dbReference>
<organism evidence="9 10">
    <name type="scientific">Microbacterium protaetiae</name>
    <dbReference type="NCBI Taxonomy" id="2509458"/>
    <lineage>
        <taxon>Bacteria</taxon>
        <taxon>Bacillati</taxon>
        <taxon>Actinomycetota</taxon>
        <taxon>Actinomycetes</taxon>
        <taxon>Micrococcales</taxon>
        <taxon>Microbacteriaceae</taxon>
        <taxon>Microbacterium</taxon>
    </lineage>
</organism>
<dbReference type="InterPro" id="IPR007627">
    <property type="entry name" value="RNA_pol_sigma70_r2"/>
</dbReference>
<evidence type="ECO:0000259" key="6">
    <source>
        <dbReference type="Pfam" id="PF04542"/>
    </source>
</evidence>
<dbReference type="InterPro" id="IPR037401">
    <property type="entry name" value="SnoaL-like"/>
</dbReference>
<dbReference type="InterPro" id="IPR013249">
    <property type="entry name" value="RNA_pol_sigma70_r4_t2"/>
</dbReference>
<dbReference type="Gene3D" id="1.10.1740.10">
    <property type="match status" value="1"/>
</dbReference>
<dbReference type="OrthoDB" id="7376212at2"/>
<feature type="domain" description="RNA polymerase sigma-70 region 2" evidence="6">
    <location>
        <begin position="10"/>
        <end position="73"/>
    </location>
</feature>
<proteinExistence type="inferred from homology"/>
<feature type="domain" description="SnoaL-like" evidence="8">
    <location>
        <begin position="194"/>
        <end position="273"/>
    </location>
</feature>
<dbReference type="PANTHER" id="PTHR43133">
    <property type="entry name" value="RNA POLYMERASE ECF-TYPE SIGMA FACTO"/>
    <property type="match status" value="1"/>
</dbReference>
<evidence type="ECO:0000256" key="5">
    <source>
        <dbReference type="ARBA" id="ARBA00023163"/>
    </source>
</evidence>
<evidence type="ECO:0000259" key="8">
    <source>
        <dbReference type="Pfam" id="PF12680"/>
    </source>
</evidence>
<dbReference type="InterPro" id="IPR014284">
    <property type="entry name" value="RNA_pol_sigma-70_dom"/>
</dbReference>
<evidence type="ECO:0000256" key="4">
    <source>
        <dbReference type="ARBA" id="ARBA00023082"/>
    </source>
</evidence>
<dbReference type="GO" id="GO:0016987">
    <property type="term" value="F:sigma factor activity"/>
    <property type="evidence" value="ECO:0007669"/>
    <property type="project" value="UniProtKB-KW"/>
</dbReference>
<dbReference type="EMBL" id="CP035494">
    <property type="protein sequence ID" value="QAY61626.1"/>
    <property type="molecule type" value="Genomic_DNA"/>
</dbReference>
<dbReference type="Pfam" id="PF08281">
    <property type="entry name" value="Sigma70_r4_2"/>
    <property type="match status" value="1"/>
</dbReference>
<evidence type="ECO:0000259" key="7">
    <source>
        <dbReference type="Pfam" id="PF08281"/>
    </source>
</evidence>
<keyword evidence="10" id="KW-1185">Reference proteome</keyword>
<dbReference type="Gene3D" id="1.10.10.10">
    <property type="entry name" value="Winged helix-like DNA-binding domain superfamily/Winged helix DNA-binding domain"/>
    <property type="match status" value="1"/>
</dbReference>
<dbReference type="Pfam" id="PF04542">
    <property type="entry name" value="Sigma70_r2"/>
    <property type="match status" value="1"/>
</dbReference>
<keyword evidence="5" id="KW-0804">Transcription</keyword>
<evidence type="ECO:0000256" key="2">
    <source>
        <dbReference type="ARBA" id="ARBA00011344"/>
    </source>
</evidence>
<dbReference type="InterPro" id="IPR013325">
    <property type="entry name" value="RNA_pol_sigma_r2"/>
</dbReference>
<reference evidence="9 10" key="1">
    <citation type="submission" date="2019-01" db="EMBL/GenBank/DDBJ databases">
        <title>Genome sequencing of strain DFW100M-13.</title>
        <authorList>
            <person name="Heo J."/>
            <person name="Kim S.-J."/>
            <person name="Kim J.-S."/>
            <person name="Hong S.-B."/>
            <person name="Kwon S.-W."/>
        </authorList>
    </citation>
    <scope>NUCLEOTIDE SEQUENCE [LARGE SCALE GENOMIC DNA]</scope>
    <source>
        <strain evidence="9 10">DFW100M-13</strain>
    </source>
</reference>
<dbReference type="CDD" id="cd06171">
    <property type="entry name" value="Sigma70_r4"/>
    <property type="match status" value="1"/>
</dbReference>
<keyword evidence="4" id="KW-0731">Sigma factor</keyword>
<sequence length="307" mass="34213">MPFDADELDALRPALLAFCYQMLGSPFDAEDAVQDVFERALRARSRFDSARASLSTWCHRIARNVCIDRLRAAPRRPLPRDLSEPGIEIGAPLVPALDVPWLMPAPGRWFEPAEPERTATRRHDVRLAVTAMLQRLPPRQRGVLVLRDVLGYSAAETAQILELTPAAVNSSLQRARAATRAAAPGRGIPSRSIVERYALAIERADAAALAALVAEDVVLEMPPVPAWSRGRDEYAAFMRHLFEWRGTGWRTRLTTATGQPAMLLYRVTADGDVPHTLQLFVGTDHAIDHVLVYQDARLFALFEDHER</sequence>
<evidence type="ECO:0000256" key="1">
    <source>
        <dbReference type="ARBA" id="ARBA00010641"/>
    </source>
</evidence>
<dbReference type="NCBIfam" id="NF006089">
    <property type="entry name" value="PRK08241.1"/>
    <property type="match status" value="1"/>
</dbReference>
<evidence type="ECO:0000313" key="9">
    <source>
        <dbReference type="EMBL" id="QAY61626.1"/>
    </source>
</evidence>
<comment type="subunit">
    <text evidence="2">Interacts transiently with the RNA polymerase catalytic core formed by RpoA, RpoB, RpoC and RpoZ (2 alpha, 1 beta, 1 beta' and 1 omega subunit) to form the RNA polymerase holoenzyme that can initiate transcription.</text>
</comment>
<dbReference type="InterPro" id="IPR032710">
    <property type="entry name" value="NTF2-like_dom_sf"/>
</dbReference>
<dbReference type="GO" id="GO:0006352">
    <property type="term" value="P:DNA-templated transcription initiation"/>
    <property type="evidence" value="ECO:0007669"/>
    <property type="project" value="InterPro"/>
</dbReference>
<dbReference type="Pfam" id="PF12680">
    <property type="entry name" value="SnoaL_2"/>
    <property type="match status" value="1"/>
</dbReference>
<dbReference type="NCBIfam" id="TIGR02937">
    <property type="entry name" value="sigma70-ECF"/>
    <property type="match status" value="1"/>
</dbReference>
<dbReference type="Gene3D" id="3.10.450.50">
    <property type="match status" value="1"/>
</dbReference>